<gene>
    <name evidence="1" type="ORF">GRI58_15130</name>
</gene>
<evidence type="ECO:0000313" key="2">
    <source>
        <dbReference type="Proteomes" id="UP000439780"/>
    </source>
</evidence>
<keyword evidence="2" id="KW-1185">Reference proteome</keyword>
<dbReference type="Proteomes" id="UP000439780">
    <property type="component" value="Unassembled WGS sequence"/>
</dbReference>
<protein>
    <submittedName>
        <fullName evidence="1">Uncharacterized protein</fullName>
    </submittedName>
</protein>
<dbReference type="OrthoDB" id="7596944at2"/>
<dbReference type="AlphaFoldDB" id="A0A845AMP5"/>
<evidence type="ECO:0000313" key="1">
    <source>
        <dbReference type="EMBL" id="MXP30141.1"/>
    </source>
</evidence>
<organism evidence="1 2">
    <name type="scientific">Qipengyuania algicida</name>
    <dbReference type="NCBI Taxonomy" id="1836209"/>
    <lineage>
        <taxon>Bacteria</taxon>
        <taxon>Pseudomonadati</taxon>
        <taxon>Pseudomonadota</taxon>
        <taxon>Alphaproteobacteria</taxon>
        <taxon>Sphingomonadales</taxon>
        <taxon>Erythrobacteraceae</taxon>
        <taxon>Qipengyuania</taxon>
    </lineage>
</organism>
<comment type="caution">
    <text evidence="1">The sequence shown here is derived from an EMBL/GenBank/DDBJ whole genome shotgun (WGS) entry which is preliminary data.</text>
</comment>
<name>A0A845AMP5_9SPHN</name>
<dbReference type="EMBL" id="WTYA01000017">
    <property type="protein sequence ID" value="MXP30141.1"/>
    <property type="molecule type" value="Genomic_DNA"/>
</dbReference>
<sequence length="175" mass="19488">MIIQDIERPASGEPLLLPVSHHVQRREGNFLYASGLIGNMPPQELAGALATGFIPIQKAGVGVAATVCDRPLVFNECELLAQAFAMDLLLMRFDPISGVSFDILFKGDEEWLCHYVAWRRPMMDLWLIPTLVSGPYIHIDGKGLHPQVTPPFCNVRDRDTGIIRAIEHPSFKGER</sequence>
<proteinExistence type="predicted"/>
<accession>A0A845AMP5</accession>
<reference evidence="1 2" key="1">
    <citation type="submission" date="2019-12" db="EMBL/GenBank/DDBJ databases">
        <title>Genomic-based taxomic classification of the family Erythrobacteraceae.</title>
        <authorList>
            <person name="Xu L."/>
        </authorList>
    </citation>
    <scope>NUCLEOTIDE SEQUENCE [LARGE SCALE GENOMIC DNA]</scope>
    <source>
        <strain evidence="1 2">KEMB 9005-328</strain>
    </source>
</reference>
<dbReference type="RefSeq" id="WP_160754442.1">
    <property type="nucleotide sequence ID" value="NZ_WTYA01000017.1"/>
</dbReference>